<evidence type="ECO:0000313" key="11">
    <source>
        <dbReference type="EMBL" id="KAH9835747.1"/>
    </source>
</evidence>
<dbReference type="CDD" id="cd22584">
    <property type="entry name" value="Rcat_RBR_unk"/>
    <property type="match status" value="1"/>
</dbReference>
<keyword evidence="12" id="KW-1185">Reference proteome</keyword>
<dbReference type="InterPro" id="IPR002867">
    <property type="entry name" value="IBR_dom"/>
</dbReference>
<protein>
    <recommendedName>
        <fullName evidence="2">RBR-type E3 ubiquitin transferase</fullName>
        <ecNumber evidence="2">2.3.2.31</ecNumber>
    </recommendedName>
</protein>
<evidence type="ECO:0000256" key="8">
    <source>
        <dbReference type="ARBA" id="ARBA00022833"/>
    </source>
</evidence>
<evidence type="ECO:0000256" key="9">
    <source>
        <dbReference type="SAM" id="MobiDB-lite"/>
    </source>
</evidence>
<feature type="region of interest" description="Disordered" evidence="9">
    <location>
        <begin position="118"/>
        <end position="150"/>
    </location>
</feature>
<dbReference type="PROSITE" id="PS51873">
    <property type="entry name" value="TRIAD"/>
    <property type="match status" value="1"/>
</dbReference>
<keyword evidence="5" id="KW-0677">Repeat</keyword>
<dbReference type="RefSeq" id="XP_047778124.1">
    <property type="nucleotide sequence ID" value="XM_047925733.1"/>
</dbReference>
<dbReference type="SUPFAM" id="SSF57850">
    <property type="entry name" value="RING/U-box"/>
    <property type="match status" value="2"/>
</dbReference>
<gene>
    <name evidence="11" type="ORF">C8Q71DRAFT_797282</name>
</gene>
<feature type="compositionally biased region" description="Low complexity" evidence="9">
    <location>
        <begin position="130"/>
        <end position="150"/>
    </location>
</feature>
<sequence>MIGESSSPSSSTSTIDASESENSSDYLALIAELTLQDIDDISASRKGKGNALAPKSDDEFAFDLLAEEARSMLFLARDMAFAQSLDDALQADYEILQEASRADEVARCDREYALALQEGRPPPSTRMESDVAVPVVDSSPSTPISPNWSITSTPAIASSSKTRLRSTTNAPSAGRKKEMCAFCRDTINGLQIHVPCGHFWDVDCLVELFRAATTDETLFPPRCCQQPISLDAVQQHLGVALLATFNMVSIEYSTTDRVYCHRPTCSAFICPATESPSNLACPKCFESTCGRCKEQAHPGTPCTTDDAPILAMAEQEGWARCPGCRHLVELTIGCYHISCRCGKQFCYICTEIWKTCGCPQWDEPRLLDHARDRVRRELQAGHPGALPPAPQYEEMVHQAAERLRVDHHCQHSRWRYRSGGGHCENCSHYLPVFLLSCRHCHMNVCVRCRRNRL</sequence>
<evidence type="ECO:0000313" key="12">
    <source>
        <dbReference type="Proteomes" id="UP000814176"/>
    </source>
</evidence>
<keyword evidence="6" id="KW-0863">Zinc-finger</keyword>
<organism evidence="11 12">
    <name type="scientific">Rhodofomes roseus</name>
    <dbReference type="NCBI Taxonomy" id="34475"/>
    <lineage>
        <taxon>Eukaryota</taxon>
        <taxon>Fungi</taxon>
        <taxon>Dikarya</taxon>
        <taxon>Basidiomycota</taxon>
        <taxon>Agaricomycotina</taxon>
        <taxon>Agaricomycetes</taxon>
        <taxon>Polyporales</taxon>
        <taxon>Rhodofomes</taxon>
    </lineage>
</organism>
<dbReference type="Pfam" id="PF01485">
    <property type="entry name" value="IBR"/>
    <property type="match status" value="1"/>
</dbReference>
<feature type="domain" description="RING-type" evidence="10">
    <location>
        <begin position="176"/>
        <end position="362"/>
    </location>
</feature>
<keyword evidence="8" id="KW-0862">Zinc</keyword>
<evidence type="ECO:0000259" key="10">
    <source>
        <dbReference type="PROSITE" id="PS51873"/>
    </source>
</evidence>
<comment type="catalytic activity">
    <reaction evidence="1">
        <text>[E2 ubiquitin-conjugating enzyme]-S-ubiquitinyl-L-cysteine + [acceptor protein]-L-lysine = [E2 ubiquitin-conjugating enzyme]-L-cysteine + [acceptor protein]-N(6)-ubiquitinyl-L-lysine.</text>
        <dbReference type="EC" id="2.3.2.31"/>
    </reaction>
</comment>
<keyword evidence="7" id="KW-0833">Ubl conjugation pathway</keyword>
<feature type="region of interest" description="Disordered" evidence="9">
    <location>
        <begin position="1"/>
        <end position="21"/>
    </location>
</feature>
<evidence type="ECO:0000256" key="1">
    <source>
        <dbReference type="ARBA" id="ARBA00001798"/>
    </source>
</evidence>
<accession>A0ABQ8KDP7</accession>
<dbReference type="Gene3D" id="1.20.120.1750">
    <property type="match status" value="1"/>
</dbReference>
<evidence type="ECO:0000256" key="3">
    <source>
        <dbReference type="ARBA" id="ARBA00022679"/>
    </source>
</evidence>
<keyword evidence="4" id="KW-0479">Metal-binding</keyword>
<dbReference type="Proteomes" id="UP000814176">
    <property type="component" value="Unassembled WGS sequence"/>
</dbReference>
<dbReference type="EC" id="2.3.2.31" evidence="2"/>
<dbReference type="PANTHER" id="PTHR11685">
    <property type="entry name" value="RBR FAMILY RING FINGER AND IBR DOMAIN-CONTAINING"/>
    <property type="match status" value="1"/>
</dbReference>
<evidence type="ECO:0000256" key="7">
    <source>
        <dbReference type="ARBA" id="ARBA00022786"/>
    </source>
</evidence>
<dbReference type="EMBL" id="JADCUA010000012">
    <property type="protein sequence ID" value="KAH9835747.1"/>
    <property type="molecule type" value="Genomic_DNA"/>
</dbReference>
<keyword evidence="3" id="KW-0808">Transferase</keyword>
<reference evidence="11 12" key="1">
    <citation type="journal article" date="2021" name="Environ. Microbiol.">
        <title>Gene family expansions and transcriptome signatures uncover fungal adaptations to wood decay.</title>
        <authorList>
            <person name="Hage H."/>
            <person name="Miyauchi S."/>
            <person name="Viragh M."/>
            <person name="Drula E."/>
            <person name="Min B."/>
            <person name="Chaduli D."/>
            <person name="Navarro D."/>
            <person name="Favel A."/>
            <person name="Norest M."/>
            <person name="Lesage-Meessen L."/>
            <person name="Balint B."/>
            <person name="Merenyi Z."/>
            <person name="de Eugenio L."/>
            <person name="Morin E."/>
            <person name="Martinez A.T."/>
            <person name="Baldrian P."/>
            <person name="Stursova M."/>
            <person name="Martinez M.J."/>
            <person name="Novotny C."/>
            <person name="Magnuson J.K."/>
            <person name="Spatafora J.W."/>
            <person name="Maurice S."/>
            <person name="Pangilinan J."/>
            <person name="Andreopoulos W."/>
            <person name="LaButti K."/>
            <person name="Hundley H."/>
            <person name="Na H."/>
            <person name="Kuo A."/>
            <person name="Barry K."/>
            <person name="Lipzen A."/>
            <person name="Henrissat B."/>
            <person name="Riley R."/>
            <person name="Ahrendt S."/>
            <person name="Nagy L.G."/>
            <person name="Grigoriev I.V."/>
            <person name="Martin F."/>
            <person name="Rosso M.N."/>
        </authorList>
    </citation>
    <scope>NUCLEOTIDE SEQUENCE [LARGE SCALE GENOMIC DNA]</scope>
    <source>
        <strain evidence="11 12">CIRM-BRFM 1785</strain>
    </source>
</reference>
<evidence type="ECO:0000256" key="4">
    <source>
        <dbReference type="ARBA" id="ARBA00022723"/>
    </source>
</evidence>
<evidence type="ECO:0000256" key="5">
    <source>
        <dbReference type="ARBA" id="ARBA00022737"/>
    </source>
</evidence>
<evidence type="ECO:0000256" key="2">
    <source>
        <dbReference type="ARBA" id="ARBA00012251"/>
    </source>
</evidence>
<evidence type="ECO:0000256" key="6">
    <source>
        <dbReference type="ARBA" id="ARBA00022771"/>
    </source>
</evidence>
<name>A0ABQ8KDP7_9APHY</name>
<comment type="caution">
    <text evidence="11">The sequence shown here is derived from an EMBL/GenBank/DDBJ whole genome shotgun (WGS) entry which is preliminary data.</text>
</comment>
<dbReference type="InterPro" id="IPR044066">
    <property type="entry name" value="TRIAD_supradom"/>
</dbReference>
<proteinExistence type="predicted"/>
<dbReference type="GeneID" id="72006465"/>
<dbReference type="InterPro" id="IPR031127">
    <property type="entry name" value="E3_UB_ligase_RBR"/>
</dbReference>